<proteinExistence type="predicted"/>
<gene>
    <name evidence="3" type="ORF">FNU76_03855</name>
</gene>
<name>A0A516SBN3_9NEIS</name>
<dbReference type="Pfam" id="PF01841">
    <property type="entry name" value="Transglut_core"/>
    <property type="match status" value="1"/>
</dbReference>
<keyword evidence="4" id="KW-1185">Reference proteome</keyword>
<dbReference type="EMBL" id="CP041730">
    <property type="protein sequence ID" value="QDQ25554.1"/>
    <property type="molecule type" value="Genomic_DNA"/>
</dbReference>
<protein>
    <submittedName>
        <fullName evidence="3">DUF3857 domain-containing protein</fullName>
    </submittedName>
</protein>
<dbReference type="Gene3D" id="2.60.40.3140">
    <property type="match status" value="1"/>
</dbReference>
<dbReference type="OrthoDB" id="5123855at2"/>
<dbReference type="Pfam" id="PF12969">
    <property type="entry name" value="DUF3857"/>
    <property type="match status" value="1"/>
</dbReference>
<feature type="domain" description="Transglutaminase-like" evidence="1">
    <location>
        <begin position="299"/>
        <end position="376"/>
    </location>
</feature>
<evidence type="ECO:0000313" key="4">
    <source>
        <dbReference type="Proteomes" id="UP000317550"/>
    </source>
</evidence>
<accession>A0A516SBN3</accession>
<dbReference type="AlphaFoldDB" id="A0A516SBN3"/>
<dbReference type="InterPro" id="IPR002931">
    <property type="entry name" value="Transglutaminase-like"/>
</dbReference>
<evidence type="ECO:0000259" key="2">
    <source>
        <dbReference type="Pfam" id="PF12969"/>
    </source>
</evidence>
<dbReference type="InterPro" id="IPR038765">
    <property type="entry name" value="Papain-like_cys_pep_sf"/>
</dbReference>
<dbReference type="SUPFAM" id="SSF54001">
    <property type="entry name" value="Cysteine proteinases"/>
    <property type="match status" value="1"/>
</dbReference>
<dbReference type="Proteomes" id="UP000317550">
    <property type="component" value="Chromosome"/>
</dbReference>
<evidence type="ECO:0000313" key="3">
    <source>
        <dbReference type="EMBL" id="QDQ25554.1"/>
    </source>
</evidence>
<evidence type="ECO:0000259" key="1">
    <source>
        <dbReference type="Pfam" id="PF01841"/>
    </source>
</evidence>
<dbReference type="InterPro" id="IPR024618">
    <property type="entry name" value="DUF3857"/>
</dbReference>
<reference evidence="4" key="1">
    <citation type="submission" date="2019-07" db="EMBL/GenBank/DDBJ databases">
        <title>Chitinimonas sp. nov., isolated from Ny-Alesund, arctica soil.</title>
        <authorList>
            <person name="Xu Q."/>
            <person name="Peng F."/>
        </authorList>
    </citation>
    <scope>NUCLEOTIDE SEQUENCE [LARGE SCALE GENOMIC DNA]</scope>
    <source>
        <strain evidence="4">R3-44</strain>
    </source>
</reference>
<sequence>MNFRMPNSFAMSRAWLIAVLFCGLALLAALPAYTAPREYLISAAPQWVLPVTYPAQGTVPPERVGEGVLYLLSDQQVRLGPQAKSSYRHYATRAMNASGLDGVANIKIGFDPAYQTLVLHSINVIRDKQVIGKLDNATINILQRETELEYQMYDGSKTANIFLKDIRVGDIVEYAFSVNGDNPVFGGKVFGGFDLQWTAPVQRLHARLLVPSGREISLKARNTDLTPQVREIGDFREYLWDRKDVAALLVDKNAPGWFDPYPMVQWGEFKDWASVVQWALPLYRLPAQLSPALQAEVDKIAAAHPDVAGRMMAVLRFVQGEIRYLGVEVGAGSHAPSSPLQVLERRFGDCKDKTMLTIAMLDALGIKARPALVNTQARRGAALPAGSHRRGLSTMSWWRYARRMARTTGWIRPALPSTAIWLASTNPTLVWPCCWSRDRAICCPCTLAVSCRTSGRSLPCSMPRPDPISRWATPSRPRCRAAVRKSCAMNWLRRTAMNCKRTT</sequence>
<feature type="domain" description="DUF3857" evidence="2">
    <location>
        <begin position="84"/>
        <end position="247"/>
    </location>
</feature>
<dbReference type="Gene3D" id="3.10.620.30">
    <property type="match status" value="1"/>
</dbReference>
<organism evidence="3 4">
    <name type="scientific">Chitinimonas arctica</name>
    <dbReference type="NCBI Taxonomy" id="2594795"/>
    <lineage>
        <taxon>Bacteria</taxon>
        <taxon>Pseudomonadati</taxon>
        <taxon>Pseudomonadota</taxon>
        <taxon>Betaproteobacteria</taxon>
        <taxon>Neisseriales</taxon>
        <taxon>Chitinibacteraceae</taxon>
        <taxon>Chitinimonas</taxon>
    </lineage>
</organism>
<dbReference type="KEGG" id="cari:FNU76_03855"/>